<evidence type="ECO:0000256" key="4">
    <source>
        <dbReference type="ARBA" id="ARBA00023136"/>
    </source>
</evidence>
<organism evidence="8 9">
    <name type="scientific">Psilocybe cf. subviscida</name>
    <dbReference type="NCBI Taxonomy" id="2480587"/>
    <lineage>
        <taxon>Eukaryota</taxon>
        <taxon>Fungi</taxon>
        <taxon>Dikarya</taxon>
        <taxon>Basidiomycota</taxon>
        <taxon>Agaricomycotina</taxon>
        <taxon>Agaricomycetes</taxon>
        <taxon>Agaricomycetidae</taxon>
        <taxon>Agaricales</taxon>
        <taxon>Agaricineae</taxon>
        <taxon>Strophariaceae</taxon>
        <taxon>Psilocybe</taxon>
    </lineage>
</organism>
<feature type="region of interest" description="Disordered" evidence="5">
    <location>
        <begin position="229"/>
        <end position="267"/>
    </location>
</feature>
<feature type="transmembrane region" description="Helical" evidence="6">
    <location>
        <begin position="402"/>
        <end position="428"/>
    </location>
</feature>
<dbReference type="PANTHER" id="PTHR23502">
    <property type="entry name" value="MAJOR FACILITATOR SUPERFAMILY"/>
    <property type="match status" value="1"/>
</dbReference>
<feature type="compositionally biased region" description="Basic and acidic residues" evidence="5">
    <location>
        <begin position="498"/>
        <end position="512"/>
    </location>
</feature>
<keyword evidence="3 6" id="KW-1133">Transmembrane helix</keyword>
<evidence type="ECO:0000256" key="5">
    <source>
        <dbReference type="SAM" id="MobiDB-lite"/>
    </source>
</evidence>
<feature type="transmembrane region" description="Helical" evidence="6">
    <location>
        <begin position="471"/>
        <end position="490"/>
    </location>
</feature>
<feature type="compositionally biased region" description="Polar residues" evidence="5">
    <location>
        <begin position="531"/>
        <end position="540"/>
    </location>
</feature>
<protein>
    <recommendedName>
        <fullName evidence="7">Major facilitator superfamily (MFS) profile domain-containing protein</fullName>
    </recommendedName>
</protein>
<feature type="transmembrane region" description="Helical" evidence="6">
    <location>
        <begin position="72"/>
        <end position="92"/>
    </location>
</feature>
<name>A0A8H5F0I5_9AGAR</name>
<evidence type="ECO:0000259" key="7">
    <source>
        <dbReference type="PROSITE" id="PS50850"/>
    </source>
</evidence>
<dbReference type="PROSITE" id="PS50850">
    <property type="entry name" value="MFS"/>
    <property type="match status" value="1"/>
</dbReference>
<dbReference type="GO" id="GO:0005886">
    <property type="term" value="C:plasma membrane"/>
    <property type="evidence" value="ECO:0007669"/>
    <property type="project" value="TreeGrafter"/>
</dbReference>
<dbReference type="Proteomes" id="UP000567179">
    <property type="component" value="Unassembled WGS sequence"/>
</dbReference>
<gene>
    <name evidence="8" type="ORF">D9619_008611</name>
</gene>
<evidence type="ECO:0000256" key="1">
    <source>
        <dbReference type="ARBA" id="ARBA00004141"/>
    </source>
</evidence>
<reference evidence="8 9" key="1">
    <citation type="journal article" date="2020" name="ISME J.">
        <title>Uncovering the hidden diversity of litter-decomposition mechanisms in mushroom-forming fungi.</title>
        <authorList>
            <person name="Floudas D."/>
            <person name="Bentzer J."/>
            <person name="Ahren D."/>
            <person name="Johansson T."/>
            <person name="Persson P."/>
            <person name="Tunlid A."/>
        </authorList>
    </citation>
    <scope>NUCLEOTIDE SEQUENCE [LARGE SCALE GENOMIC DNA]</scope>
    <source>
        <strain evidence="8 9">CBS 101986</strain>
    </source>
</reference>
<keyword evidence="9" id="KW-1185">Reference proteome</keyword>
<dbReference type="AlphaFoldDB" id="A0A8H5F0I5"/>
<feature type="transmembrane region" description="Helical" evidence="6">
    <location>
        <begin position="336"/>
        <end position="355"/>
    </location>
</feature>
<feature type="domain" description="Major facilitator superfamily (MFS) profile" evidence="7">
    <location>
        <begin position="1"/>
        <end position="493"/>
    </location>
</feature>
<proteinExistence type="predicted"/>
<accession>A0A8H5F0I5</accession>
<feature type="transmembrane region" description="Helical" evidence="6">
    <location>
        <begin position="41"/>
        <end position="60"/>
    </location>
</feature>
<dbReference type="Gene3D" id="1.20.1250.20">
    <property type="entry name" value="MFS general substrate transporter like domains"/>
    <property type="match status" value="1"/>
</dbReference>
<dbReference type="Gene3D" id="1.20.1720.10">
    <property type="entry name" value="Multidrug resistance protein D"/>
    <property type="match status" value="1"/>
</dbReference>
<dbReference type="InterPro" id="IPR011701">
    <property type="entry name" value="MFS"/>
</dbReference>
<feature type="compositionally biased region" description="Polar residues" evidence="5">
    <location>
        <begin position="237"/>
        <end position="249"/>
    </location>
</feature>
<feature type="transmembrane region" description="Helical" evidence="6">
    <location>
        <begin position="168"/>
        <end position="185"/>
    </location>
</feature>
<dbReference type="Pfam" id="PF07690">
    <property type="entry name" value="MFS_1"/>
    <property type="match status" value="1"/>
</dbReference>
<evidence type="ECO:0000256" key="3">
    <source>
        <dbReference type="ARBA" id="ARBA00022989"/>
    </source>
</evidence>
<comment type="subcellular location">
    <subcellularLocation>
        <location evidence="1">Membrane</location>
        <topology evidence="1">Multi-pass membrane protein</topology>
    </subcellularLocation>
</comment>
<feature type="transmembrane region" description="Helical" evidence="6">
    <location>
        <begin position="296"/>
        <end position="316"/>
    </location>
</feature>
<dbReference type="InterPro" id="IPR036259">
    <property type="entry name" value="MFS_trans_sf"/>
</dbReference>
<dbReference type="OrthoDB" id="2585655at2759"/>
<dbReference type="SUPFAM" id="SSF103473">
    <property type="entry name" value="MFS general substrate transporter"/>
    <property type="match status" value="1"/>
</dbReference>
<dbReference type="InterPro" id="IPR020846">
    <property type="entry name" value="MFS_dom"/>
</dbReference>
<dbReference type="GO" id="GO:0022857">
    <property type="term" value="F:transmembrane transporter activity"/>
    <property type="evidence" value="ECO:0007669"/>
    <property type="project" value="InterPro"/>
</dbReference>
<dbReference type="PANTHER" id="PTHR23502:SF5">
    <property type="entry name" value="QUINIDINE RESISTANCE PROTEIN 3"/>
    <property type="match status" value="1"/>
</dbReference>
<comment type="caution">
    <text evidence="8">The sequence shown here is derived from an EMBL/GenBank/DDBJ whole genome shotgun (WGS) entry which is preliminary data.</text>
</comment>
<evidence type="ECO:0000256" key="2">
    <source>
        <dbReference type="ARBA" id="ARBA00022692"/>
    </source>
</evidence>
<keyword evidence="2 6" id="KW-0812">Transmembrane</keyword>
<feature type="region of interest" description="Disordered" evidence="5">
    <location>
        <begin position="498"/>
        <end position="540"/>
    </location>
</feature>
<sequence>MRKTTPSASALPHNIEDTPVLDDPRKWSKSRKDLHSDFKTISWTLSANALVTGVTPLAWGAFTELYGRKVKLFILGSGVAGSAKSVGVLIAMRVIQGLGASAVLTIGAATLAGELHNSQQLTSLQDIYPPKERGRIMGLYYAAPLLGPSLGPLVGGIVTRVFSWRATFYFLAIFGGLSLVTFVFFKDTFRRERSLAYQAALRKAKLDTQLTSETTSVYTVAVHDNNTRHIEEKTPAGSVSNSASQSTERTSSDDLESQSARASVDLHGQSRETKVGLRHMQTFQPMTFVIRRPNNLCVLGASAIMFGGITYCLPFTAVRTFGLPPYNYNSLEIGSVLLSFGIGNVSGSLLGGRWSDRTRRRLQAQNDGVSKSEHRLHSTTPLMPVLVGSLLAYAWMTDKKVHIAGICVVLFLVGFSSIWIYTSLLAYIVDANAGRSSSAVSVNSFFRGLMAFAAAEVAIPLQDALGDGGLYTLMAGAMLVESALVLAVAYRGAAWREAAESRERHRDRREGAEGSDQGDADQGDPEGRKTLITNVNPDPS</sequence>
<feature type="transmembrane region" description="Helical" evidence="6">
    <location>
        <begin position="138"/>
        <end position="162"/>
    </location>
</feature>
<dbReference type="EMBL" id="JAACJJ010000029">
    <property type="protein sequence ID" value="KAF5319375.1"/>
    <property type="molecule type" value="Genomic_DNA"/>
</dbReference>
<keyword evidence="4 6" id="KW-0472">Membrane</keyword>
<evidence type="ECO:0000313" key="8">
    <source>
        <dbReference type="EMBL" id="KAF5319375.1"/>
    </source>
</evidence>
<evidence type="ECO:0000256" key="6">
    <source>
        <dbReference type="SAM" id="Phobius"/>
    </source>
</evidence>
<evidence type="ECO:0000313" key="9">
    <source>
        <dbReference type="Proteomes" id="UP000567179"/>
    </source>
</evidence>